<evidence type="ECO:0000259" key="5">
    <source>
        <dbReference type="PROSITE" id="PS50835"/>
    </source>
</evidence>
<keyword evidence="4" id="KW-0472">Membrane</keyword>
<dbReference type="SUPFAM" id="SSF82895">
    <property type="entry name" value="TSP-1 type 1 repeat"/>
    <property type="match status" value="3"/>
</dbReference>
<proteinExistence type="predicted"/>
<dbReference type="AlphaFoldDB" id="A0A6P5A7M6"/>
<feature type="compositionally biased region" description="Acidic residues" evidence="3">
    <location>
        <begin position="611"/>
        <end position="628"/>
    </location>
</feature>
<feature type="region of interest" description="Disordered" evidence="3">
    <location>
        <begin position="509"/>
        <end position="628"/>
    </location>
</feature>
<dbReference type="InterPro" id="IPR036383">
    <property type="entry name" value="TSP1_rpt_sf"/>
</dbReference>
<feature type="transmembrane region" description="Helical" evidence="4">
    <location>
        <begin position="478"/>
        <end position="501"/>
    </location>
</feature>
<dbReference type="OrthoDB" id="446173at2759"/>
<dbReference type="InterPro" id="IPR052065">
    <property type="entry name" value="Compl_asym_regulator"/>
</dbReference>
<dbReference type="SMART" id="SM00409">
    <property type="entry name" value="IG"/>
    <property type="match status" value="2"/>
</dbReference>
<feature type="domain" description="Ig-like" evidence="5">
    <location>
        <begin position="359"/>
        <end position="453"/>
    </location>
</feature>
<dbReference type="RefSeq" id="XP_019642254.1">
    <property type="nucleotide sequence ID" value="XM_019786695.1"/>
</dbReference>
<dbReference type="PROSITE" id="PS50092">
    <property type="entry name" value="TSP1"/>
    <property type="match status" value="4"/>
</dbReference>
<dbReference type="PROSITE" id="PS50835">
    <property type="entry name" value="IG_LIKE"/>
    <property type="match status" value="2"/>
</dbReference>
<dbReference type="InterPro" id="IPR003599">
    <property type="entry name" value="Ig_sub"/>
</dbReference>
<dbReference type="Gene3D" id="2.20.100.10">
    <property type="entry name" value="Thrombospondin type-1 (TSP1) repeat"/>
    <property type="match status" value="4"/>
</dbReference>
<dbReference type="PANTHER" id="PTHR22906:SF21">
    <property type="entry name" value="SEMA DOMAIN-CONTAINING PROTEIN"/>
    <property type="match status" value="1"/>
</dbReference>
<name>A0A6P5A7M6_BRABE</name>
<keyword evidence="4" id="KW-1133">Transmembrane helix</keyword>
<feature type="compositionally biased region" description="Acidic residues" evidence="3">
    <location>
        <begin position="576"/>
        <end position="590"/>
    </location>
</feature>
<evidence type="ECO:0000256" key="4">
    <source>
        <dbReference type="SAM" id="Phobius"/>
    </source>
</evidence>
<feature type="compositionally biased region" description="Gly residues" evidence="3">
    <location>
        <begin position="591"/>
        <end position="602"/>
    </location>
</feature>
<dbReference type="InterPro" id="IPR013783">
    <property type="entry name" value="Ig-like_fold"/>
</dbReference>
<keyword evidence="6" id="KW-1185">Reference proteome</keyword>
<sequence length="628" mass="69508">MVEEEHSYEKYLWKNTHFADYNGNWGEWSKWECTEPCKSGVKARRERYCDDPAPTPGHHCIGDEQGAQKQVEPAACEEYCAKEWSEWSEWSVCSMTCDAPVRKRIRDCLGIGAPCPGEKEEVKDCDQKWRHDPCPPQHGEWGLWGPWSPDCYPQCNEGLHTRHRDCDSPPPIGEGEYCEGEDEDTKECEVPEYMMNQCGAVAEWTKWGKWQQCTATCGRAMGFRVRQCKNPDGSLTNSCRGQDKQEAQCSLPPCSLLLEQGKPTEEQLKKQALEQLMEEEKAKIHHDITVETVADVKLPCKHVKTQMSPESAEWKKDGKSIEVEGKHLVLDKWDLTIRSTEVEDTGIYVCRRGDLKDRPIIYAVTVIPDKAKPPQIVKSEAHTKLPCKPGVLAILIKGATAVWKRDNKVIKKMDDLKSPSLVMTKPIVEDSGLYTCTVKDPETKRHYTTNRVQLKVVKANMMDKALGKALDIKSNNPAVFFGAIGGVVGFIVLVGIVCLILKRIQAKEVEEQPLSSDEEEKIGMIPQGSQSEESEGEEGPVDDKGEGGGEGTTEVAPEEEKGSGSDQNAEQKGDTDEGESDNEGDDDGDSDGGGSESGGSNGAGKDKDTGAESDDEGEESSEDDSDQT</sequence>
<dbReference type="PANTHER" id="PTHR22906">
    <property type="entry name" value="PROPERDIN"/>
    <property type="match status" value="1"/>
</dbReference>
<feature type="compositionally biased region" description="Basic and acidic residues" evidence="3">
    <location>
        <begin position="558"/>
        <end position="575"/>
    </location>
</feature>
<protein>
    <submittedName>
        <fullName evidence="7">Uncharacterized protein LOC109483660</fullName>
    </submittedName>
</protein>
<dbReference type="InterPro" id="IPR036179">
    <property type="entry name" value="Ig-like_dom_sf"/>
</dbReference>
<dbReference type="InterPro" id="IPR000884">
    <property type="entry name" value="TSP1_rpt"/>
</dbReference>
<feature type="domain" description="Ig-like" evidence="5">
    <location>
        <begin position="263"/>
        <end position="351"/>
    </location>
</feature>
<accession>A0A6P5A7M6</accession>
<reference evidence="7" key="1">
    <citation type="submission" date="2025-08" db="UniProtKB">
        <authorList>
            <consortium name="RefSeq"/>
        </authorList>
    </citation>
    <scope>IDENTIFICATION</scope>
    <source>
        <tissue evidence="7">Gonad</tissue>
    </source>
</reference>
<keyword evidence="4" id="KW-0812">Transmembrane</keyword>
<evidence type="ECO:0000256" key="2">
    <source>
        <dbReference type="ARBA" id="ARBA00023157"/>
    </source>
</evidence>
<dbReference type="InterPro" id="IPR007110">
    <property type="entry name" value="Ig-like_dom"/>
</dbReference>
<keyword evidence="1" id="KW-0677">Repeat</keyword>
<evidence type="ECO:0000313" key="6">
    <source>
        <dbReference type="Proteomes" id="UP000515135"/>
    </source>
</evidence>
<dbReference type="KEGG" id="bbel:109483660"/>
<dbReference type="CDD" id="cd00096">
    <property type="entry name" value="Ig"/>
    <property type="match status" value="1"/>
</dbReference>
<dbReference type="Pfam" id="PF00090">
    <property type="entry name" value="TSP_1"/>
    <property type="match status" value="4"/>
</dbReference>
<gene>
    <name evidence="7" type="primary">LOC109483660</name>
</gene>
<dbReference type="Gene3D" id="2.60.40.10">
    <property type="entry name" value="Immunoglobulins"/>
    <property type="match status" value="2"/>
</dbReference>
<keyword evidence="2" id="KW-1015">Disulfide bond</keyword>
<evidence type="ECO:0000256" key="3">
    <source>
        <dbReference type="SAM" id="MobiDB-lite"/>
    </source>
</evidence>
<organism evidence="6 7">
    <name type="scientific">Branchiostoma belcheri</name>
    <name type="common">Amphioxus</name>
    <dbReference type="NCBI Taxonomy" id="7741"/>
    <lineage>
        <taxon>Eukaryota</taxon>
        <taxon>Metazoa</taxon>
        <taxon>Chordata</taxon>
        <taxon>Cephalochordata</taxon>
        <taxon>Leptocardii</taxon>
        <taxon>Amphioxiformes</taxon>
        <taxon>Branchiostomatidae</taxon>
        <taxon>Branchiostoma</taxon>
    </lineage>
</organism>
<dbReference type="SMART" id="SM00209">
    <property type="entry name" value="TSP1"/>
    <property type="match status" value="4"/>
</dbReference>
<evidence type="ECO:0000256" key="1">
    <source>
        <dbReference type="ARBA" id="ARBA00022737"/>
    </source>
</evidence>
<dbReference type="Proteomes" id="UP000515135">
    <property type="component" value="Unplaced"/>
</dbReference>
<dbReference type="PRINTS" id="PR01705">
    <property type="entry name" value="TSP1REPEAT"/>
</dbReference>
<evidence type="ECO:0000313" key="7">
    <source>
        <dbReference type="RefSeq" id="XP_019642254.1"/>
    </source>
</evidence>
<dbReference type="GeneID" id="109483660"/>
<dbReference type="SUPFAM" id="SSF48726">
    <property type="entry name" value="Immunoglobulin"/>
    <property type="match status" value="2"/>
</dbReference>